<organism evidence="8">
    <name type="scientific">Notodromas monacha</name>
    <dbReference type="NCBI Taxonomy" id="399045"/>
    <lineage>
        <taxon>Eukaryota</taxon>
        <taxon>Metazoa</taxon>
        <taxon>Ecdysozoa</taxon>
        <taxon>Arthropoda</taxon>
        <taxon>Crustacea</taxon>
        <taxon>Oligostraca</taxon>
        <taxon>Ostracoda</taxon>
        <taxon>Podocopa</taxon>
        <taxon>Podocopida</taxon>
        <taxon>Cypridocopina</taxon>
        <taxon>Cypridoidea</taxon>
        <taxon>Cyprididae</taxon>
        <taxon>Notodromas</taxon>
    </lineage>
</organism>
<reference evidence="8" key="1">
    <citation type="submission" date="2020-11" db="EMBL/GenBank/DDBJ databases">
        <authorList>
            <person name="Tran Van P."/>
        </authorList>
    </citation>
    <scope>NUCLEOTIDE SEQUENCE</scope>
</reference>
<dbReference type="AlphaFoldDB" id="A0A7R9GAK4"/>
<evidence type="ECO:0000256" key="1">
    <source>
        <dbReference type="ARBA" id="ARBA00007623"/>
    </source>
</evidence>
<comment type="similarity">
    <text evidence="1">Belongs to the peptidase C2 family.</text>
</comment>
<gene>
    <name evidence="8" type="ORF">NMOB1V02_LOCUS3150</name>
</gene>
<keyword evidence="4" id="KW-0788">Thiol protease</keyword>
<comment type="caution">
    <text evidence="6">Lacks conserved residue(s) required for the propagation of feature annotation.</text>
</comment>
<keyword evidence="3" id="KW-0378">Hydrolase</keyword>
<protein>
    <recommendedName>
        <fullName evidence="7">Calpain catalytic domain-containing protein</fullName>
    </recommendedName>
</protein>
<dbReference type="SMART" id="SM00230">
    <property type="entry name" value="CysPc"/>
    <property type="match status" value="1"/>
</dbReference>
<dbReference type="GO" id="GO:0006508">
    <property type="term" value="P:proteolysis"/>
    <property type="evidence" value="ECO:0007669"/>
    <property type="project" value="UniProtKB-KW"/>
</dbReference>
<dbReference type="SUPFAM" id="SSF54001">
    <property type="entry name" value="Cysteine proteinases"/>
    <property type="match status" value="1"/>
</dbReference>
<dbReference type="InterPro" id="IPR022684">
    <property type="entry name" value="Calpain_cysteine_protease"/>
</dbReference>
<feature type="active site" evidence="5">
    <location>
        <position position="96"/>
    </location>
</feature>
<dbReference type="PANTHER" id="PTHR10183">
    <property type="entry name" value="CALPAIN"/>
    <property type="match status" value="1"/>
</dbReference>
<dbReference type="PRINTS" id="PR00704">
    <property type="entry name" value="CALPAIN"/>
</dbReference>
<evidence type="ECO:0000313" key="9">
    <source>
        <dbReference type="Proteomes" id="UP000678499"/>
    </source>
</evidence>
<dbReference type="EMBL" id="OA882438">
    <property type="protein sequence ID" value="CAD7275352.1"/>
    <property type="molecule type" value="Genomic_DNA"/>
</dbReference>
<evidence type="ECO:0000256" key="3">
    <source>
        <dbReference type="ARBA" id="ARBA00022801"/>
    </source>
</evidence>
<sequence length="183" mass="20564">MGCACSCPPPCACSGAPVPEPEIPQLPVDLYDPRTLYEDKDFPATSASLYTSSEKREEIGKLNISWKRPKEISENPHLLVDGISGGDVKQGSLGDCWFLAGCASIAFDKKLMGMVIRNNVDLASDEYDGMLTITFWWYGKWRTVTIDDRLPYLEMGDEKRLLFARCVQPDEFWLPIVEKAYAK</sequence>
<accession>A0A7R9GAK4</accession>
<dbReference type="OrthoDB" id="424753at2759"/>
<dbReference type="PANTHER" id="PTHR10183:SF379">
    <property type="entry name" value="CALPAIN-5"/>
    <property type="match status" value="1"/>
</dbReference>
<keyword evidence="9" id="KW-1185">Reference proteome</keyword>
<dbReference type="Proteomes" id="UP000678499">
    <property type="component" value="Unassembled WGS sequence"/>
</dbReference>
<dbReference type="InterPro" id="IPR001300">
    <property type="entry name" value="Peptidase_C2_calpain_cat"/>
</dbReference>
<dbReference type="GO" id="GO:0004198">
    <property type="term" value="F:calcium-dependent cysteine-type endopeptidase activity"/>
    <property type="evidence" value="ECO:0007669"/>
    <property type="project" value="InterPro"/>
</dbReference>
<feature type="domain" description="Calpain catalytic" evidence="7">
    <location>
        <begin position="36"/>
        <end position="183"/>
    </location>
</feature>
<dbReference type="InterPro" id="IPR000169">
    <property type="entry name" value="Pept_cys_AS"/>
</dbReference>
<evidence type="ECO:0000256" key="6">
    <source>
        <dbReference type="PROSITE-ProRule" id="PRU00239"/>
    </source>
</evidence>
<evidence type="ECO:0000256" key="2">
    <source>
        <dbReference type="ARBA" id="ARBA00022670"/>
    </source>
</evidence>
<dbReference type="PROSITE" id="PS50203">
    <property type="entry name" value="CALPAIN_CAT"/>
    <property type="match status" value="1"/>
</dbReference>
<name>A0A7R9GAK4_9CRUS</name>
<dbReference type="PROSITE" id="PS00139">
    <property type="entry name" value="THIOL_PROTEASE_CYS"/>
    <property type="match status" value="1"/>
</dbReference>
<dbReference type="Pfam" id="PF00648">
    <property type="entry name" value="Peptidase_C2"/>
    <property type="match status" value="1"/>
</dbReference>
<evidence type="ECO:0000256" key="5">
    <source>
        <dbReference type="PIRSR" id="PIRSR622684-1"/>
    </source>
</evidence>
<dbReference type="GO" id="GO:0005737">
    <property type="term" value="C:cytoplasm"/>
    <property type="evidence" value="ECO:0007669"/>
    <property type="project" value="TreeGrafter"/>
</dbReference>
<evidence type="ECO:0000259" key="7">
    <source>
        <dbReference type="PROSITE" id="PS50203"/>
    </source>
</evidence>
<dbReference type="InterPro" id="IPR038765">
    <property type="entry name" value="Papain-like_cys_pep_sf"/>
</dbReference>
<evidence type="ECO:0000313" key="8">
    <source>
        <dbReference type="EMBL" id="CAD7275352.1"/>
    </source>
</evidence>
<dbReference type="EMBL" id="CAJPEX010000401">
    <property type="protein sequence ID" value="CAG0915504.1"/>
    <property type="molecule type" value="Genomic_DNA"/>
</dbReference>
<proteinExistence type="inferred from homology"/>
<evidence type="ECO:0000256" key="4">
    <source>
        <dbReference type="ARBA" id="ARBA00022807"/>
    </source>
</evidence>
<feature type="non-terminal residue" evidence="8">
    <location>
        <position position="1"/>
    </location>
</feature>
<keyword evidence="2" id="KW-0645">Protease</keyword>